<dbReference type="OrthoDB" id="3203519at2"/>
<dbReference type="InterPro" id="IPR025101">
    <property type="entry name" value="DUF4012"/>
</dbReference>
<dbReference type="Proteomes" id="UP000000637">
    <property type="component" value="Chromosome"/>
</dbReference>
<gene>
    <name evidence="3" type="ordered locus">AAur_3171</name>
</gene>
<protein>
    <recommendedName>
        <fullName evidence="5">DUF4012 domain-containing protein</fullName>
    </recommendedName>
</protein>
<proteinExistence type="predicted"/>
<keyword evidence="4" id="KW-1185">Reference proteome</keyword>
<evidence type="ECO:0008006" key="5">
    <source>
        <dbReference type="Google" id="ProtNLM"/>
    </source>
</evidence>
<name>A1R9F8_PAEAT</name>
<dbReference type="Pfam" id="PF13196">
    <property type="entry name" value="DUF4012"/>
    <property type="match status" value="1"/>
</dbReference>
<evidence type="ECO:0000256" key="1">
    <source>
        <dbReference type="SAM" id="MobiDB-lite"/>
    </source>
</evidence>
<keyword evidence="2" id="KW-0812">Transmembrane</keyword>
<sequence length="621" mass="65419">MSDRSIKTASRMPKSGKTPATIASRLGRRLAVIVICIVALGVALVGLSAWIASKANTIKSELHAAEALIPTLKTQIGNNDSAGAAGTVESLVRHTAAAREETDHPLWKAASMLPLLGPNFQAATEVATSADDVARLGAVPLVKAFQSLDWQTLTPAPGGMDLEPLAAAAPHVQTAAHAVRESSKRLDGLDATNLVPQIAEPLESVRKELANVSAGLDSAADAAYLAPRMLGADGSRRYLLLIQNSAESRATGGIPGALAVLKVDNGILTLESQKSAGELGAFSPPIPTDSEQQAIFSARVGKFMQDVNLTPDFATTASIAQAMWGRSTGEELDGVLSLDPVALSFILEATGPVQITDPVVQQIGHKLPRQLTGENVVKTLLSDAYSMIDEPRLQDVYFAGAAKEIFGALSSGRTDPKRLIDALSKGVEERRVLLWSTSTEEQRTIARYSLGGLVSGAAITPAQFGIYFNDGTGAKMDYWIKRTVQVVRDCTRDGYREVAVRVTSTNTAPADAAKSLPAYVTGNGSFGVPAGSVQTNVVAYGPVQSNIDTVVRDGTTIPFAAQHHVQRAVGTSTIRLAPGESTTLDFNFGHIVQHSEPKLVVTPTTQAVNDVIQATNLAPCE</sequence>
<keyword evidence="2" id="KW-0472">Membrane</keyword>
<reference evidence="3 4" key="1">
    <citation type="journal article" date="2006" name="PLoS Genet.">
        <title>Secrets of soil survival revealed by the genome sequence of Arthrobacter aurescens TC1.</title>
        <authorList>
            <person name="Mongodin E.F."/>
            <person name="Shapir N."/>
            <person name="Daugherty S.C."/>
            <person name="DeBoy R.T."/>
            <person name="Emerson J.B."/>
            <person name="Shvartzbeyn A."/>
            <person name="Radune D."/>
            <person name="Vamathevan J."/>
            <person name="Riggs F."/>
            <person name="Grinberg V."/>
            <person name="Khouri H."/>
            <person name="Wackett L.P."/>
            <person name="Nelson K.E."/>
            <person name="Sadowsky M.J."/>
        </authorList>
    </citation>
    <scope>NUCLEOTIDE SEQUENCE [LARGE SCALE GENOMIC DNA]</scope>
    <source>
        <strain evidence="3 4">TC1</strain>
    </source>
</reference>
<dbReference type="HOGENOM" id="CLU_020572_1_0_11"/>
<dbReference type="AlphaFoldDB" id="A1R9F8"/>
<feature type="region of interest" description="Disordered" evidence="1">
    <location>
        <begin position="1"/>
        <end position="20"/>
    </location>
</feature>
<evidence type="ECO:0000313" key="3">
    <source>
        <dbReference type="EMBL" id="ABM07640.1"/>
    </source>
</evidence>
<feature type="transmembrane region" description="Helical" evidence="2">
    <location>
        <begin position="30"/>
        <end position="52"/>
    </location>
</feature>
<organism evidence="3 4">
    <name type="scientific">Paenarthrobacter aurescens (strain TC1)</name>
    <dbReference type="NCBI Taxonomy" id="290340"/>
    <lineage>
        <taxon>Bacteria</taxon>
        <taxon>Bacillati</taxon>
        <taxon>Actinomycetota</taxon>
        <taxon>Actinomycetes</taxon>
        <taxon>Micrococcales</taxon>
        <taxon>Micrococcaceae</taxon>
        <taxon>Paenarthrobacter</taxon>
    </lineage>
</organism>
<dbReference type="KEGG" id="aau:AAur_3171"/>
<evidence type="ECO:0000256" key="2">
    <source>
        <dbReference type="SAM" id="Phobius"/>
    </source>
</evidence>
<evidence type="ECO:0000313" key="4">
    <source>
        <dbReference type="Proteomes" id="UP000000637"/>
    </source>
</evidence>
<dbReference type="STRING" id="290340.AAur_3171"/>
<dbReference type="eggNOG" id="COG2976">
    <property type="taxonomic scope" value="Bacteria"/>
</dbReference>
<accession>A1R9F8</accession>
<keyword evidence="2" id="KW-1133">Transmembrane helix</keyword>
<dbReference type="EMBL" id="CP000474">
    <property type="protein sequence ID" value="ABM07640.1"/>
    <property type="molecule type" value="Genomic_DNA"/>
</dbReference>